<evidence type="ECO:0000313" key="3">
    <source>
        <dbReference type="Proteomes" id="UP000245412"/>
    </source>
</evidence>
<accession>A0AB73TAV8</accession>
<evidence type="ECO:0000259" key="1">
    <source>
        <dbReference type="PROSITE" id="PS50878"/>
    </source>
</evidence>
<dbReference type="InterPro" id="IPR051083">
    <property type="entry name" value="GrpII_Intron_Splice-Mob/Def"/>
</dbReference>
<dbReference type="AlphaFoldDB" id="A0AB73TAV8"/>
<gene>
    <name evidence="2" type="ORF">C7383_101602</name>
</gene>
<dbReference type="PANTHER" id="PTHR34047:SF8">
    <property type="entry name" value="PROTEIN YKFC"/>
    <property type="match status" value="1"/>
</dbReference>
<dbReference type="InterPro" id="IPR000477">
    <property type="entry name" value="RT_dom"/>
</dbReference>
<dbReference type="CDD" id="cd01651">
    <property type="entry name" value="RT_G2_intron"/>
    <property type="match status" value="1"/>
</dbReference>
<dbReference type="InterPro" id="IPR043128">
    <property type="entry name" value="Rev_trsase/Diguanyl_cyclase"/>
</dbReference>
<protein>
    <submittedName>
        <fullName evidence="2">Group II intron reverse transcriptase/maturase</fullName>
    </submittedName>
</protein>
<keyword evidence="2" id="KW-0695">RNA-directed DNA polymerase</keyword>
<organism evidence="2 3">
    <name type="scientific">Murimonas intestini</name>
    <dbReference type="NCBI Taxonomy" id="1337051"/>
    <lineage>
        <taxon>Bacteria</taxon>
        <taxon>Bacillati</taxon>
        <taxon>Bacillota</taxon>
        <taxon>Clostridia</taxon>
        <taxon>Lachnospirales</taxon>
        <taxon>Lachnospiraceae</taxon>
        <taxon>Murimonas</taxon>
    </lineage>
</organism>
<dbReference type="InterPro" id="IPR043502">
    <property type="entry name" value="DNA/RNA_pol_sf"/>
</dbReference>
<dbReference type="EMBL" id="QGGY01000001">
    <property type="protein sequence ID" value="PWJ79222.1"/>
    <property type="molecule type" value="Genomic_DNA"/>
</dbReference>
<dbReference type="SUPFAM" id="SSF56672">
    <property type="entry name" value="DNA/RNA polymerases"/>
    <property type="match status" value="1"/>
</dbReference>
<comment type="caution">
    <text evidence="2">The sequence shown here is derived from an EMBL/GenBank/DDBJ whole genome shotgun (WGS) entry which is preliminary data.</text>
</comment>
<dbReference type="PANTHER" id="PTHR34047">
    <property type="entry name" value="NUCLEAR INTRON MATURASE 1, MITOCHONDRIAL-RELATED"/>
    <property type="match status" value="1"/>
</dbReference>
<proteinExistence type="predicted"/>
<dbReference type="Gene3D" id="3.30.70.270">
    <property type="match status" value="1"/>
</dbReference>
<dbReference type="Pfam" id="PF08388">
    <property type="entry name" value="GIIM"/>
    <property type="match status" value="1"/>
</dbReference>
<evidence type="ECO:0000313" key="2">
    <source>
        <dbReference type="EMBL" id="PWJ79222.1"/>
    </source>
</evidence>
<dbReference type="InterPro" id="IPR030931">
    <property type="entry name" value="Group_II_RT_mat"/>
</dbReference>
<dbReference type="PROSITE" id="PS50878">
    <property type="entry name" value="RT_POL"/>
    <property type="match status" value="1"/>
</dbReference>
<sequence length="465" mass="53846">MNAENMKDNGCLQRDSAEHEGYAKAHRSFHSIWKERNSAQPELLEKILYKDNLNRAYKRVKANKGAPGIDGITVEEIGAYLKENQQTIIARIYKGKYTPDAVRRVEIPKPDGGVRKLGIPTVKDRIFQQAITQQLTPIYEPLFSDNSYGYRPGRCAKDAMKRIKEHAEQGYTHAVSLDLSKYFDTLNHEKLLNLLRKNVKDERVIQWIKRYLKRGVMENGVVMETEEGSPQGGNISPLLANIYLNEFDQEYEKRGVKFVRYADDIVLLAKSDRAAKRLLETSTKYLEGPLKLKVNQEKSRVVSIFAIRNFKFLGFTLGKNGKGIYIRVHGKSWKKMKSKLKGLSARRSVQSIRPALEKIKVFMRGWLNYYGIADMKNRIDDLNSWLYHRIRMCIWKQWKKPKTKKRNLMKLGIPEYFAHQAANSRKKHWYVSGMGAVNRALTKERLISSGFYDLATAYQSVHVNY</sequence>
<keyword evidence="2" id="KW-0548">Nucleotidyltransferase</keyword>
<name>A0AB73TAV8_9FIRM</name>
<dbReference type="Pfam" id="PF00078">
    <property type="entry name" value="RVT_1"/>
    <property type="match status" value="1"/>
</dbReference>
<keyword evidence="2" id="KW-0808">Transferase</keyword>
<dbReference type="GO" id="GO:0003964">
    <property type="term" value="F:RNA-directed DNA polymerase activity"/>
    <property type="evidence" value="ECO:0007669"/>
    <property type="project" value="UniProtKB-KW"/>
</dbReference>
<reference evidence="2 3" key="1">
    <citation type="submission" date="2018-05" db="EMBL/GenBank/DDBJ databases">
        <authorList>
            <person name="Goeker M."/>
            <person name="Huntemann M."/>
            <person name="Clum A."/>
            <person name="Pillay M."/>
            <person name="Palaniappan K."/>
            <person name="Varghese N."/>
            <person name="Mikhailova N."/>
            <person name="Stamatis D."/>
            <person name="Reddy T."/>
            <person name="Daum C."/>
            <person name="Shapiro N."/>
            <person name="Ivanova N."/>
            <person name="Kyrpides N."/>
            <person name="Woyke T."/>
        </authorList>
    </citation>
    <scope>NUCLEOTIDE SEQUENCE [LARGE SCALE GENOMIC DNA]</scope>
    <source>
        <strain evidence="2 3">DSM 26524</strain>
    </source>
</reference>
<dbReference type="Proteomes" id="UP000245412">
    <property type="component" value="Unassembled WGS sequence"/>
</dbReference>
<feature type="domain" description="Reverse transcriptase" evidence="1">
    <location>
        <begin position="88"/>
        <end position="317"/>
    </location>
</feature>
<dbReference type="NCBIfam" id="TIGR04416">
    <property type="entry name" value="group_II_RT_mat"/>
    <property type="match status" value="1"/>
</dbReference>
<keyword evidence="3" id="KW-1185">Reference proteome</keyword>
<dbReference type="InterPro" id="IPR013597">
    <property type="entry name" value="Mat_intron_G2"/>
</dbReference>